<dbReference type="InterPro" id="IPR013785">
    <property type="entry name" value="Aldolase_TIM"/>
</dbReference>
<dbReference type="CDD" id="cd07944">
    <property type="entry name" value="DRE_TIM_HOA_like"/>
    <property type="match status" value="1"/>
</dbReference>
<dbReference type="OrthoDB" id="9803573at2"/>
<sequence>MNHKVPTILDCTLRDGGYYNAWNFPSDLVADYLAAMKAGRVDVVELGFRFLANRGFKGAYAYTTDEFLNELDIPDGLAIGVMINGADLCTELGVEGALETLFPRPSAETCVRLVRLACHYHELPQAFEASQWLADRGYQVGINLMQISDRSREEIESLGRAASESPVGVLYFADSMGGMTPSDVARVVEWFRGSWSGELGIHTHDNMGLALSNTLRAVEEGVTWLDSTVTGMGRGPGNARTEELLIEAASLTGKAPNLVPLMKLIRQHFGPLKIRHGWGTNPYYFLAGKYGIHPTYIQEMLGDARYDEEDILAVIEHLRTEGGKKFSFDNLSAAQHYYRGTPHGRWSPAEAFEGREVLILGAGDGVRSHRPALESLIRRRRPVVLALNTQSSIDQSLIDYRIACHPVRLLADVDHHIELPQPLITPASMLPESIRADLDRKELLDFGLGLEKDGFEFHDTYCLAPNLLVLSYALAAVTAGRAARVMMAGFDGYAPGDTRNAEMEAMLSAFSRSGAEVQPVSITPTRYKNLSSLSLYAIR</sequence>
<evidence type="ECO:0000313" key="1">
    <source>
        <dbReference type="EMBL" id="AKS42131.1"/>
    </source>
</evidence>
<dbReference type="SUPFAM" id="SSF51569">
    <property type="entry name" value="Aldolase"/>
    <property type="match status" value="1"/>
</dbReference>
<dbReference type="PANTHER" id="PTHR10277">
    <property type="entry name" value="HOMOCITRATE SYNTHASE-RELATED"/>
    <property type="match status" value="1"/>
</dbReference>
<dbReference type="EMBL" id="CP012154">
    <property type="protein sequence ID" value="AKS42131.1"/>
    <property type="molecule type" value="Genomic_DNA"/>
</dbReference>
<protein>
    <submittedName>
        <fullName evidence="1">Aldolase</fullName>
    </submittedName>
</protein>
<dbReference type="Proteomes" id="UP000066624">
    <property type="component" value="Chromosome"/>
</dbReference>
<dbReference type="Pfam" id="PF00682">
    <property type="entry name" value="HMGL-like"/>
    <property type="match status" value="1"/>
</dbReference>
<dbReference type="GO" id="GO:0009098">
    <property type="term" value="P:L-leucine biosynthetic process"/>
    <property type="evidence" value="ECO:0007669"/>
    <property type="project" value="TreeGrafter"/>
</dbReference>
<dbReference type="Gene3D" id="3.20.20.70">
    <property type="entry name" value="Aldolase class I"/>
    <property type="match status" value="1"/>
</dbReference>
<keyword evidence="2" id="KW-1185">Reference proteome</keyword>
<name>A0A0K0XWY2_9GAMM</name>
<gene>
    <name evidence="1" type="ORF">WM2015_1764</name>
</gene>
<organism evidence="1 2">
    <name type="scientific">Wenzhouxiangella marina</name>
    <dbReference type="NCBI Taxonomy" id="1579979"/>
    <lineage>
        <taxon>Bacteria</taxon>
        <taxon>Pseudomonadati</taxon>
        <taxon>Pseudomonadota</taxon>
        <taxon>Gammaproteobacteria</taxon>
        <taxon>Chromatiales</taxon>
        <taxon>Wenzhouxiangellaceae</taxon>
        <taxon>Wenzhouxiangella</taxon>
    </lineage>
</organism>
<dbReference type="PATRIC" id="fig|1579979.3.peg.1806"/>
<evidence type="ECO:0000313" key="2">
    <source>
        <dbReference type="Proteomes" id="UP000066624"/>
    </source>
</evidence>
<dbReference type="KEGG" id="wma:WM2015_1764"/>
<dbReference type="InterPro" id="IPR000891">
    <property type="entry name" value="PYR_CT"/>
</dbReference>
<dbReference type="PANTHER" id="PTHR10277:SF9">
    <property type="entry name" value="2-ISOPROPYLMALATE SYNTHASE 1, CHLOROPLASTIC-RELATED"/>
    <property type="match status" value="1"/>
</dbReference>
<dbReference type="PROSITE" id="PS50991">
    <property type="entry name" value="PYR_CT"/>
    <property type="match status" value="1"/>
</dbReference>
<reference evidence="1 2" key="1">
    <citation type="submission" date="2015-07" db="EMBL/GenBank/DDBJ databases">
        <authorList>
            <person name="Noorani M."/>
        </authorList>
    </citation>
    <scope>NUCLEOTIDE SEQUENCE [LARGE SCALE GENOMIC DNA]</scope>
    <source>
        <strain evidence="1 2">KCTC 42284</strain>
    </source>
</reference>
<dbReference type="STRING" id="1579979.WM2015_1764"/>
<dbReference type="RefSeq" id="WP_049725715.1">
    <property type="nucleotide sequence ID" value="NZ_CP012154.1"/>
</dbReference>
<dbReference type="InterPro" id="IPR050073">
    <property type="entry name" value="2-IPM_HCS-like"/>
</dbReference>
<dbReference type="AlphaFoldDB" id="A0A0K0XWY2"/>
<proteinExistence type="predicted"/>
<accession>A0A0K0XWY2</accession>
<dbReference type="GO" id="GO:0003852">
    <property type="term" value="F:2-isopropylmalate synthase activity"/>
    <property type="evidence" value="ECO:0007669"/>
    <property type="project" value="TreeGrafter"/>
</dbReference>